<organism evidence="1 2">
    <name type="scientific">Nocardioides dubius</name>
    <dbReference type="NCBI Taxonomy" id="317019"/>
    <lineage>
        <taxon>Bacteria</taxon>
        <taxon>Bacillati</taxon>
        <taxon>Actinomycetota</taxon>
        <taxon>Actinomycetes</taxon>
        <taxon>Propionibacteriales</taxon>
        <taxon>Nocardioidaceae</taxon>
        <taxon>Nocardioides</taxon>
    </lineage>
</organism>
<dbReference type="Pfam" id="PF06224">
    <property type="entry name" value="AlkZ-like"/>
    <property type="match status" value="1"/>
</dbReference>
<dbReference type="InterPro" id="IPR009351">
    <property type="entry name" value="AlkZ-like"/>
</dbReference>
<keyword evidence="1" id="KW-0238">DNA-binding</keyword>
<reference evidence="2" key="1">
    <citation type="journal article" date="2019" name="Int. J. Syst. Evol. Microbiol.">
        <title>The Global Catalogue of Microorganisms (GCM) 10K type strain sequencing project: providing services to taxonomists for standard genome sequencing and annotation.</title>
        <authorList>
            <consortium name="The Broad Institute Genomics Platform"/>
            <consortium name="The Broad Institute Genome Sequencing Center for Infectious Disease"/>
            <person name="Wu L."/>
            <person name="Ma J."/>
        </authorList>
    </citation>
    <scope>NUCLEOTIDE SEQUENCE [LARGE SCALE GENOMIC DNA]</scope>
    <source>
        <strain evidence="2">JCM 13008</strain>
    </source>
</reference>
<evidence type="ECO:0000313" key="2">
    <source>
        <dbReference type="Proteomes" id="UP001501581"/>
    </source>
</evidence>
<dbReference type="EMBL" id="BAAALG010000012">
    <property type="protein sequence ID" value="GAA1109929.1"/>
    <property type="molecule type" value="Genomic_DNA"/>
</dbReference>
<gene>
    <name evidence="1" type="ORF">GCM10009668_33090</name>
</gene>
<proteinExistence type="predicted"/>
<dbReference type="Proteomes" id="UP001501581">
    <property type="component" value="Unassembled WGS sequence"/>
</dbReference>
<protein>
    <submittedName>
        <fullName evidence="1">Winged helix DNA-binding domain-containing protein</fullName>
    </submittedName>
</protein>
<dbReference type="GO" id="GO:0003677">
    <property type="term" value="F:DNA binding"/>
    <property type="evidence" value="ECO:0007669"/>
    <property type="project" value="UniProtKB-KW"/>
</dbReference>
<accession>A0ABP4EN35</accession>
<dbReference type="RefSeq" id="WP_343995955.1">
    <property type="nucleotide sequence ID" value="NZ_BAAALG010000012.1"/>
</dbReference>
<keyword evidence="2" id="KW-1185">Reference proteome</keyword>
<evidence type="ECO:0000313" key="1">
    <source>
        <dbReference type="EMBL" id="GAA1109929.1"/>
    </source>
</evidence>
<sequence>MLWDVVHIDDQQRRARLALRHALARDAQAGSVEEATRALTVLHATDSSTIYLALAARVPGLSPADVDRALYEKRSVIRQMAMRRTLFGVPVELMPAVVGSAGHRLVGQQRRAIARDVEKAGLSADGDAWVQTAEAAVSRLLADGGEFTAPQIRELLPEVAGTIDYAPGKSYGGAQPIAPRVLTAMSAHGSIVRARQHHHWRLNRPTWQSMESWIGAPLEPVTEQQGYAELVGAWLRSFGPGTEEDLVWWLGSTKAAVRRALADVEALTVTLDGGATGWVLPDDLAPTPEVEPWVALLPSLDPTTMGWKGRGFYLDERQPRYFDRVGNAGATAWLDGRVVGTWIQDADGVVRVHLDEAVPAWAQRAFRAEAERLSAWCEGVRISSIWVSPAMAEAAKAL</sequence>
<name>A0ABP4EN35_9ACTN</name>
<dbReference type="PANTHER" id="PTHR38479">
    <property type="entry name" value="LMO0824 PROTEIN"/>
    <property type="match status" value="1"/>
</dbReference>
<comment type="caution">
    <text evidence="1">The sequence shown here is derived from an EMBL/GenBank/DDBJ whole genome shotgun (WGS) entry which is preliminary data.</text>
</comment>
<dbReference type="PANTHER" id="PTHR38479:SF2">
    <property type="entry name" value="WINGED HELIX DNA-BINDING DOMAIN-CONTAINING PROTEIN"/>
    <property type="match status" value="1"/>
</dbReference>